<dbReference type="InterPro" id="IPR051550">
    <property type="entry name" value="SCF-Subunits/Alg-Epimerases"/>
</dbReference>
<dbReference type="Proteomes" id="UP000324479">
    <property type="component" value="Unassembled WGS sequence"/>
</dbReference>
<dbReference type="SUPFAM" id="SSF51126">
    <property type="entry name" value="Pectin lyase-like"/>
    <property type="match status" value="2"/>
</dbReference>
<gene>
    <name evidence="5" type="ORF">FYK55_15800</name>
</gene>
<dbReference type="InterPro" id="IPR006626">
    <property type="entry name" value="PbH1"/>
</dbReference>
<evidence type="ECO:0000313" key="5">
    <source>
        <dbReference type="EMBL" id="KAA5542262.1"/>
    </source>
</evidence>
<accession>A0A5M6D7L0</accession>
<dbReference type="PANTHER" id="PTHR22990">
    <property type="entry name" value="F-BOX ONLY PROTEIN"/>
    <property type="match status" value="1"/>
</dbReference>
<sequence length="549" mass="58513">MFIVPRVGPLLLFVLLAQLASAAELRVPENYVTLQAAIDAAAAGDTVVVEPGTYTERVVLKANVTLRSEGDDLQGKLGLKRAEATIIDGGKEQGSGAGVEMAEGATLDGFTIRNVGIYDDNEWKTHHASQGDNQLYEHIGAPGVVGIAAVGATCEIRNNIVYHIGDSGIGIVGVEGKMCSPLVENNVCYRNMGAGIGSMNGSRATIRGNTCFENFYAGIGHSSASPLVVNNVCYGNVRAGIGISDDSSPEVRRNKCYRNRRAGIGVRTGSDTRPLIEDNDCYENEMAGIGVSENAAPTIRKNRCYRNKLAGIGVRTRATPRIIENECFENEESGIGQMGGTETVLIGNYLHQNNRSGIGFASGKDGKSHVENNRVIDNALVAVGINPGWTVDLVGNELSRKDGLPPIVMVFAGSVATFKQNVIRGGGVAGIRVAGTVVAANNRFHGTALRKVGPPNFAIWGLKGSTVVMTDNEVTGWRHALHSAEGHVNARRNSARKFHRAVFVIEKPASEPIVSENEATTASPSDQICLIDNKPSREDANKLIRSDQR</sequence>
<proteinExistence type="predicted"/>
<feature type="domain" description="Right handed beta helix" evidence="4">
    <location>
        <begin position="251"/>
        <end position="386"/>
    </location>
</feature>
<feature type="region of interest" description="Disordered" evidence="2">
    <location>
        <begin position="514"/>
        <end position="549"/>
    </location>
</feature>
<evidence type="ECO:0000313" key="6">
    <source>
        <dbReference type="Proteomes" id="UP000324479"/>
    </source>
</evidence>
<feature type="compositionally biased region" description="Basic and acidic residues" evidence="2">
    <location>
        <begin position="534"/>
        <end position="549"/>
    </location>
</feature>
<dbReference type="InterPro" id="IPR011050">
    <property type="entry name" value="Pectin_lyase_fold/virulence"/>
</dbReference>
<dbReference type="AlphaFoldDB" id="A0A5M6D7L0"/>
<keyword evidence="6" id="KW-1185">Reference proteome</keyword>
<dbReference type="InterPro" id="IPR012334">
    <property type="entry name" value="Pectin_lyas_fold"/>
</dbReference>
<comment type="caution">
    <text evidence="5">The sequence shown here is derived from an EMBL/GenBank/DDBJ whole genome shotgun (WGS) entry which is preliminary data.</text>
</comment>
<name>A0A5M6D7L0_9BACT</name>
<feature type="compositionally biased region" description="Polar residues" evidence="2">
    <location>
        <begin position="517"/>
        <end position="526"/>
    </location>
</feature>
<dbReference type="Pfam" id="PF13229">
    <property type="entry name" value="Beta_helix"/>
    <property type="match status" value="1"/>
</dbReference>
<organism evidence="5 6">
    <name type="scientific">Roseiconus nitratireducens</name>
    <dbReference type="NCBI Taxonomy" id="2605748"/>
    <lineage>
        <taxon>Bacteria</taxon>
        <taxon>Pseudomonadati</taxon>
        <taxon>Planctomycetota</taxon>
        <taxon>Planctomycetia</taxon>
        <taxon>Pirellulales</taxon>
        <taxon>Pirellulaceae</taxon>
        <taxon>Roseiconus</taxon>
    </lineage>
</organism>
<dbReference type="SMART" id="SM00710">
    <property type="entry name" value="PbH1"/>
    <property type="match status" value="11"/>
</dbReference>
<evidence type="ECO:0000256" key="1">
    <source>
        <dbReference type="ARBA" id="ARBA00022737"/>
    </source>
</evidence>
<evidence type="ECO:0000259" key="4">
    <source>
        <dbReference type="Pfam" id="PF13229"/>
    </source>
</evidence>
<feature type="signal peptide" evidence="3">
    <location>
        <begin position="1"/>
        <end position="22"/>
    </location>
</feature>
<dbReference type="PANTHER" id="PTHR22990:SF15">
    <property type="entry name" value="F-BOX ONLY PROTEIN 10"/>
    <property type="match status" value="1"/>
</dbReference>
<dbReference type="RefSeq" id="WP_150077409.1">
    <property type="nucleotide sequence ID" value="NZ_VWOX01000008.1"/>
</dbReference>
<reference evidence="5 6" key="1">
    <citation type="submission" date="2019-08" db="EMBL/GenBank/DDBJ databases">
        <authorList>
            <person name="Dhanesh K."/>
            <person name="Kumar G."/>
            <person name="Sasikala C."/>
            <person name="Venkata Ramana C."/>
        </authorList>
    </citation>
    <scope>NUCLEOTIDE SEQUENCE [LARGE SCALE GENOMIC DNA]</scope>
    <source>
        <strain evidence="5 6">JC645</strain>
    </source>
</reference>
<evidence type="ECO:0000256" key="2">
    <source>
        <dbReference type="SAM" id="MobiDB-lite"/>
    </source>
</evidence>
<protein>
    <submittedName>
        <fullName evidence="5">Right-handed parallel beta-helix repeat-containing protein</fullName>
    </submittedName>
</protein>
<keyword evidence="3" id="KW-0732">Signal</keyword>
<feature type="chain" id="PRO_5024381920" evidence="3">
    <location>
        <begin position="23"/>
        <end position="549"/>
    </location>
</feature>
<dbReference type="InterPro" id="IPR039448">
    <property type="entry name" value="Beta_helix"/>
</dbReference>
<keyword evidence="1" id="KW-0677">Repeat</keyword>
<dbReference type="EMBL" id="VWOX01000008">
    <property type="protein sequence ID" value="KAA5542262.1"/>
    <property type="molecule type" value="Genomic_DNA"/>
</dbReference>
<dbReference type="Gene3D" id="2.160.20.10">
    <property type="entry name" value="Single-stranded right-handed beta-helix, Pectin lyase-like"/>
    <property type="match status" value="2"/>
</dbReference>
<evidence type="ECO:0000256" key="3">
    <source>
        <dbReference type="SAM" id="SignalP"/>
    </source>
</evidence>